<name>A0A1W2CUH5_9SPHI</name>
<dbReference type="RefSeq" id="WP_084240048.1">
    <property type="nucleotide sequence ID" value="NZ_FWXT01000002.1"/>
</dbReference>
<keyword evidence="2" id="KW-1185">Reference proteome</keyword>
<accession>A0A1W2CUH5</accession>
<organism evidence="1 2">
    <name type="scientific">Pedobacter africanus</name>
    <dbReference type="NCBI Taxonomy" id="151894"/>
    <lineage>
        <taxon>Bacteria</taxon>
        <taxon>Pseudomonadati</taxon>
        <taxon>Bacteroidota</taxon>
        <taxon>Sphingobacteriia</taxon>
        <taxon>Sphingobacteriales</taxon>
        <taxon>Sphingobacteriaceae</taxon>
        <taxon>Pedobacter</taxon>
    </lineage>
</organism>
<evidence type="ECO:0000313" key="1">
    <source>
        <dbReference type="EMBL" id="SMC88889.1"/>
    </source>
</evidence>
<sequence length="127" mass="14621">MNKLLLELHLNAKNSGKLVLKSPGQLLRLKKLDNAMPLVASLHQLSKAIDAGAVQNCGYELRDINGKEWLLECKVIRGLVDLQLWFQSLDLNEQLQTLFNWRGPVREFVSAINGMIERMPKYRFAFW</sequence>
<dbReference type="OrthoDB" id="772734at2"/>
<evidence type="ECO:0000313" key="2">
    <source>
        <dbReference type="Proteomes" id="UP000192756"/>
    </source>
</evidence>
<dbReference type="AlphaFoldDB" id="A0A1W2CUH5"/>
<dbReference type="STRING" id="151894.SAMN04488524_3255"/>
<reference evidence="2" key="1">
    <citation type="submission" date="2017-04" db="EMBL/GenBank/DDBJ databases">
        <authorList>
            <person name="Varghese N."/>
            <person name="Submissions S."/>
        </authorList>
    </citation>
    <scope>NUCLEOTIDE SEQUENCE [LARGE SCALE GENOMIC DNA]</scope>
    <source>
        <strain evidence="2">DSM 12126</strain>
    </source>
</reference>
<dbReference type="Proteomes" id="UP000192756">
    <property type="component" value="Unassembled WGS sequence"/>
</dbReference>
<proteinExistence type="predicted"/>
<dbReference type="EMBL" id="FWXT01000002">
    <property type="protein sequence ID" value="SMC88889.1"/>
    <property type="molecule type" value="Genomic_DNA"/>
</dbReference>
<gene>
    <name evidence="1" type="ORF">SAMN04488524_3255</name>
</gene>
<protein>
    <submittedName>
        <fullName evidence="1">Uncharacterized protein</fullName>
    </submittedName>
</protein>